<accession>A0A497E6D7</accession>
<keyword evidence="3 6" id="KW-0812">Transmembrane</keyword>
<feature type="transmembrane region" description="Helical" evidence="6">
    <location>
        <begin position="54"/>
        <end position="77"/>
    </location>
</feature>
<keyword evidence="5 6" id="KW-0472">Membrane</keyword>
<comment type="similarity">
    <text evidence="2">Belongs to the DsbD family.</text>
</comment>
<feature type="transmembrane region" description="Helical" evidence="6">
    <location>
        <begin position="171"/>
        <end position="193"/>
    </location>
</feature>
<evidence type="ECO:0000256" key="5">
    <source>
        <dbReference type="ARBA" id="ARBA00023136"/>
    </source>
</evidence>
<evidence type="ECO:0000256" key="6">
    <source>
        <dbReference type="SAM" id="Phobius"/>
    </source>
</evidence>
<gene>
    <name evidence="8" type="ORF">DRJ00_01525</name>
</gene>
<dbReference type="Proteomes" id="UP000279422">
    <property type="component" value="Unassembled WGS sequence"/>
</dbReference>
<comment type="subcellular location">
    <subcellularLocation>
        <location evidence="1">Membrane</location>
        <topology evidence="1">Multi-pass membrane protein</topology>
    </subcellularLocation>
</comment>
<sequence length="231" mass="25100">MSDIGLLASFIAGALSFVSPCILPLIPAYISYISGISVKELALQDKAPVFKRKTIIASLFFIAGFSIIFIGMGATVTTFGKLISSHITALRRVAGIVIVIFGLHIAGWVRLNPLYSEKRFRIKKISPTLFGSFVMGLAFAFGWTPCVGPILASILTYAATQETVMKGIQLLSVYSLGLGVPFFLTGIATGSFLKFFKKIRNYLHLIEIISGIFLIIIGGMLIFRGSLSFIF</sequence>
<evidence type="ECO:0000313" key="9">
    <source>
        <dbReference type="Proteomes" id="UP000279422"/>
    </source>
</evidence>
<comment type="caution">
    <text evidence="8">The sequence shown here is derived from an EMBL/GenBank/DDBJ whole genome shotgun (WGS) entry which is preliminary data.</text>
</comment>
<feature type="transmembrane region" description="Helical" evidence="6">
    <location>
        <begin position="129"/>
        <end position="159"/>
    </location>
</feature>
<dbReference type="PANTHER" id="PTHR31272:SF4">
    <property type="entry name" value="CYTOCHROME C-TYPE BIOGENESIS PROTEIN HI_1454-RELATED"/>
    <property type="match status" value="1"/>
</dbReference>
<organism evidence="8 9">
    <name type="scientific">Aerophobetes bacterium</name>
    <dbReference type="NCBI Taxonomy" id="2030807"/>
    <lineage>
        <taxon>Bacteria</taxon>
        <taxon>Candidatus Aerophobota</taxon>
    </lineage>
</organism>
<evidence type="ECO:0000259" key="7">
    <source>
        <dbReference type="Pfam" id="PF02683"/>
    </source>
</evidence>
<feature type="domain" description="Cytochrome C biogenesis protein transmembrane" evidence="7">
    <location>
        <begin position="7"/>
        <end position="221"/>
    </location>
</feature>
<name>A0A497E6D7_UNCAE</name>
<protein>
    <submittedName>
        <fullName evidence="8">Cytochrome c biogenesis protein CcdA</fullName>
    </submittedName>
</protein>
<proteinExistence type="inferred from homology"/>
<feature type="transmembrane region" description="Helical" evidence="6">
    <location>
        <begin position="6"/>
        <end position="33"/>
    </location>
</feature>
<evidence type="ECO:0000313" key="8">
    <source>
        <dbReference type="EMBL" id="RLE10391.1"/>
    </source>
</evidence>
<evidence type="ECO:0000256" key="3">
    <source>
        <dbReference type="ARBA" id="ARBA00022692"/>
    </source>
</evidence>
<dbReference type="Pfam" id="PF02683">
    <property type="entry name" value="DsbD_TM"/>
    <property type="match status" value="1"/>
</dbReference>
<feature type="transmembrane region" description="Helical" evidence="6">
    <location>
        <begin position="89"/>
        <end position="109"/>
    </location>
</feature>
<dbReference type="EMBL" id="QMPZ01000009">
    <property type="protein sequence ID" value="RLE10391.1"/>
    <property type="molecule type" value="Genomic_DNA"/>
</dbReference>
<reference evidence="8 9" key="1">
    <citation type="submission" date="2018-06" db="EMBL/GenBank/DDBJ databases">
        <title>Extensive metabolic versatility and redundancy in microbially diverse, dynamic hydrothermal sediments.</title>
        <authorList>
            <person name="Dombrowski N."/>
            <person name="Teske A."/>
            <person name="Baker B.J."/>
        </authorList>
    </citation>
    <scope>NUCLEOTIDE SEQUENCE [LARGE SCALE GENOMIC DNA]</scope>
    <source>
        <strain evidence="8">B47_G16</strain>
    </source>
</reference>
<dbReference type="InterPro" id="IPR051790">
    <property type="entry name" value="Cytochrome_c-biogenesis_DsbD"/>
</dbReference>
<dbReference type="AlphaFoldDB" id="A0A497E6D7"/>
<feature type="transmembrane region" description="Helical" evidence="6">
    <location>
        <begin position="205"/>
        <end position="223"/>
    </location>
</feature>
<dbReference type="GO" id="GO:0017004">
    <property type="term" value="P:cytochrome complex assembly"/>
    <property type="evidence" value="ECO:0007669"/>
    <property type="project" value="InterPro"/>
</dbReference>
<evidence type="ECO:0000256" key="4">
    <source>
        <dbReference type="ARBA" id="ARBA00022989"/>
    </source>
</evidence>
<dbReference type="PANTHER" id="PTHR31272">
    <property type="entry name" value="CYTOCHROME C-TYPE BIOGENESIS PROTEIN HI_1454-RELATED"/>
    <property type="match status" value="1"/>
</dbReference>
<dbReference type="InterPro" id="IPR003834">
    <property type="entry name" value="Cyt_c_assmbl_TM_dom"/>
</dbReference>
<keyword evidence="4 6" id="KW-1133">Transmembrane helix</keyword>
<evidence type="ECO:0000256" key="2">
    <source>
        <dbReference type="ARBA" id="ARBA00006143"/>
    </source>
</evidence>
<dbReference type="GO" id="GO:0016020">
    <property type="term" value="C:membrane"/>
    <property type="evidence" value="ECO:0007669"/>
    <property type="project" value="UniProtKB-SubCell"/>
</dbReference>
<evidence type="ECO:0000256" key="1">
    <source>
        <dbReference type="ARBA" id="ARBA00004141"/>
    </source>
</evidence>